<evidence type="ECO:0000313" key="4">
    <source>
        <dbReference type="EMBL" id="MST65510.1"/>
    </source>
</evidence>
<keyword evidence="3" id="KW-0479">Metal-binding</keyword>
<feature type="binding site" evidence="3">
    <location>
        <position position="136"/>
    </location>
    <ligand>
        <name>Fe cation</name>
        <dbReference type="ChEBI" id="CHEBI:24875"/>
    </ligand>
</feature>
<dbReference type="AlphaFoldDB" id="A0A7X2P1Q9"/>
<protein>
    <recommendedName>
        <fullName evidence="3">Peptide deformylase</fullName>
        <shortName evidence="3">PDF</shortName>
        <ecNumber evidence="3">3.5.1.88</ecNumber>
    </recommendedName>
    <alternativeName>
        <fullName evidence="3">Polypeptide deformylase</fullName>
    </alternativeName>
</protein>
<keyword evidence="3" id="KW-0648">Protein biosynthesis</keyword>
<keyword evidence="5" id="KW-1185">Reference proteome</keyword>
<dbReference type="PRINTS" id="PR01576">
    <property type="entry name" value="PDEFORMYLASE"/>
</dbReference>
<dbReference type="RefSeq" id="WP_154431332.1">
    <property type="nucleotide sequence ID" value="NZ_JBQHQP010000003.1"/>
</dbReference>
<dbReference type="CDD" id="cd00487">
    <property type="entry name" value="Pep_deformylase"/>
    <property type="match status" value="1"/>
</dbReference>
<dbReference type="EC" id="3.5.1.88" evidence="3"/>
<keyword evidence="3 4" id="KW-0378">Hydrolase</keyword>
<comment type="cofactor">
    <cofactor evidence="3">
        <name>Fe(2+)</name>
        <dbReference type="ChEBI" id="CHEBI:29033"/>
    </cofactor>
    <text evidence="3">Binds 1 Fe(2+) ion.</text>
</comment>
<dbReference type="SUPFAM" id="SSF56420">
    <property type="entry name" value="Peptide deformylase"/>
    <property type="match status" value="1"/>
</dbReference>
<comment type="caution">
    <text evidence="4">The sequence shown here is derived from an EMBL/GenBank/DDBJ whole genome shotgun (WGS) entry which is preliminary data.</text>
</comment>
<dbReference type="GO" id="GO:0042586">
    <property type="term" value="F:peptide deformylase activity"/>
    <property type="evidence" value="ECO:0007669"/>
    <property type="project" value="UniProtKB-UniRule"/>
</dbReference>
<dbReference type="Gene3D" id="3.90.45.10">
    <property type="entry name" value="Peptide deformylase"/>
    <property type="match status" value="1"/>
</dbReference>
<dbReference type="PANTHER" id="PTHR10458">
    <property type="entry name" value="PEPTIDE DEFORMYLASE"/>
    <property type="match status" value="1"/>
</dbReference>
<dbReference type="HAMAP" id="MF_00163">
    <property type="entry name" value="Pep_deformylase"/>
    <property type="match status" value="1"/>
</dbReference>
<proteinExistence type="inferred from homology"/>
<comment type="catalytic activity">
    <reaction evidence="3">
        <text>N-terminal N-formyl-L-methionyl-[peptide] + H2O = N-terminal L-methionyl-[peptide] + formate</text>
        <dbReference type="Rhea" id="RHEA:24420"/>
        <dbReference type="Rhea" id="RHEA-COMP:10639"/>
        <dbReference type="Rhea" id="RHEA-COMP:10640"/>
        <dbReference type="ChEBI" id="CHEBI:15377"/>
        <dbReference type="ChEBI" id="CHEBI:15740"/>
        <dbReference type="ChEBI" id="CHEBI:49298"/>
        <dbReference type="ChEBI" id="CHEBI:64731"/>
        <dbReference type="EC" id="3.5.1.88"/>
    </reaction>
</comment>
<feature type="active site" evidence="3">
    <location>
        <position position="133"/>
    </location>
</feature>
<reference evidence="4 5" key="1">
    <citation type="submission" date="2019-08" db="EMBL/GenBank/DDBJ databases">
        <title>In-depth cultivation of the pig gut microbiome towards novel bacterial diversity and tailored functional studies.</title>
        <authorList>
            <person name="Wylensek D."/>
            <person name="Hitch T.C.A."/>
            <person name="Clavel T."/>
        </authorList>
    </citation>
    <scope>NUCLEOTIDE SEQUENCE [LARGE SCALE GENOMIC DNA]</scope>
    <source>
        <strain evidence="4 5">BSM-380-WT-5A</strain>
    </source>
</reference>
<name>A0A7X2P1Q9_9FIRM</name>
<organism evidence="4 5">
    <name type="scientific">Oliverpabstia intestinalis</name>
    <dbReference type="NCBI Taxonomy" id="2606633"/>
    <lineage>
        <taxon>Bacteria</taxon>
        <taxon>Bacillati</taxon>
        <taxon>Bacillota</taxon>
        <taxon>Clostridia</taxon>
        <taxon>Lachnospirales</taxon>
        <taxon>Lachnospiraceae</taxon>
        <taxon>Oliverpabstia</taxon>
    </lineage>
</organism>
<dbReference type="InterPro" id="IPR023635">
    <property type="entry name" value="Peptide_deformylase"/>
</dbReference>
<dbReference type="PANTHER" id="PTHR10458:SF22">
    <property type="entry name" value="PEPTIDE DEFORMYLASE"/>
    <property type="match status" value="1"/>
</dbReference>
<evidence type="ECO:0000313" key="5">
    <source>
        <dbReference type="Proteomes" id="UP000440513"/>
    </source>
</evidence>
<evidence type="ECO:0000256" key="1">
    <source>
        <dbReference type="ARBA" id="ARBA00010759"/>
    </source>
</evidence>
<gene>
    <name evidence="3 4" type="primary">def</name>
    <name evidence="4" type="ORF">FYJ57_01900</name>
</gene>
<evidence type="ECO:0000256" key="3">
    <source>
        <dbReference type="HAMAP-Rule" id="MF_00163"/>
    </source>
</evidence>
<keyword evidence="2 3" id="KW-0408">Iron</keyword>
<dbReference type="GO" id="GO:0046872">
    <property type="term" value="F:metal ion binding"/>
    <property type="evidence" value="ECO:0007669"/>
    <property type="project" value="UniProtKB-KW"/>
</dbReference>
<dbReference type="GO" id="GO:0006412">
    <property type="term" value="P:translation"/>
    <property type="evidence" value="ECO:0007669"/>
    <property type="project" value="UniProtKB-UniRule"/>
</dbReference>
<feature type="binding site" evidence="3">
    <location>
        <position position="132"/>
    </location>
    <ligand>
        <name>Fe cation</name>
        <dbReference type="ChEBI" id="CHEBI:24875"/>
    </ligand>
</feature>
<dbReference type="PIRSF" id="PIRSF004749">
    <property type="entry name" value="Pep_def"/>
    <property type="match status" value="1"/>
</dbReference>
<dbReference type="Proteomes" id="UP000440513">
    <property type="component" value="Unassembled WGS sequence"/>
</dbReference>
<dbReference type="NCBIfam" id="TIGR00079">
    <property type="entry name" value="pept_deformyl"/>
    <property type="match status" value="1"/>
</dbReference>
<evidence type="ECO:0000256" key="2">
    <source>
        <dbReference type="ARBA" id="ARBA00023004"/>
    </source>
</evidence>
<accession>A0A7X2P1Q9</accession>
<dbReference type="NCBIfam" id="NF001159">
    <property type="entry name" value="PRK00150.1-3"/>
    <property type="match status" value="1"/>
</dbReference>
<dbReference type="EMBL" id="VUMS01000003">
    <property type="protein sequence ID" value="MST65510.1"/>
    <property type="molecule type" value="Genomic_DNA"/>
</dbReference>
<feature type="binding site" evidence="3">
    <location>
        <position position="90"/>
    </location>
    <ligand>
        <name>Fe cation</name>
        <dbReference type="ChEBI" id="CHEBI:24875"/>
    </ligand>
</feature>
<comment type="similarity">
    <text evidence="1 3">Belongs to the polypeptide deformylase family.</text>
</comment>
<sequence length="161" mass="17779">MAIRKIRTMGDRILNKVCRPVEEMTPKIQELIEDMLETMYDAYGVGLAAPQVGMLKRIVVIDIGDENGPYVLINPVIKETSGEQTGEEGCLSVPGKSGVVTRPNVVTVEALDINMEPFILTGEGLLARAICHECEHLDGILYVEHVEGELHDVNYEEEDGE</sequence>
<comment type="function">
    <text evidence="3">Removes the formyl group from the N-terminal Met of newly synthesized proteins. Requires at least a dipeptide for an efficient rate of reaction. N-terminal L-methionine is a prerequisite for activity but the enzyme has broad specificity at other positions.</text>
</comment>
<dbReference type="InterPro" id="IPR036821">
    <property type="entry name" value="Peptide_deformylase_sf"/>
</dbReference>
<dbReference type="Pfam" id="PF01327">
    <property type="entry name" value="Pep_deformylase"/>
    <property type="match status" value="1"/>
</dbReference>